<gene>
    <name evidence="1" type="ORF">SAMN05660313_02928</name>
</gene>
<dbReference type="Proteomes" id="UP000183257">
    <property type="component" value="Unassembled WGS sequence"/>
</dbReference>
<dbReference type="Gene3D" id="2.130.10.10">
    <property type="entry name" value="YVTN repeat-like/Quinoprotein amine dehydrogenase"/>
    <property type="match status" value="1"/>
</dbReference>
<protein>
    <recommendedName>
        <fullName evidence="3">PQQ-like domain-containing protein</fullName>
    </recommendedName>
</protein>
<proteinExistence type="predicted"/>
<dbReference type="InterPro" id="IPR011047">
    <property type="entry name" value="Quinoprotein_ADH-like_sf"/>
</dbReference>
<dbReference type="InterPro" id="IPR015943">
    <property type="entry name" value="WD40/YVTN_repeat-like_dom_sf"/>
</dbReference>
<dbReference type="OrthoDB" id="1147831at2"/>
<evidence type="ECO:0000313" key="1">
    <source>
        <dbReference type="EMBL" id="SFW63110.1"/>
    </source>
</evidence>
<keyword evidence="2" id="KW-1185">Reference proteome</keyword>
<evidence type="ECO:0000313" key="2">
    <source>
        <dbReference type="Proteomes" id="UP000183257"/>
    </source>
</evidence>
<sequence>MIYKANIRKISSQLILIEDKIFYIDDENNFCVDGEIFLKGNYSISYSIKNKIALLDENNFKTILINAINNKIENLDYVLILLNDTNGIFLSNENNKWNIIRVIKKNSEIINNKFDLNLINNVLDNNTFLSTKENNLSCHQLENAEELWKLDVSKLGEYLHLKGTEHEELRVGIVHELYTYNAILVALLRNDTIIGVDSAKGDVLWQKPLFLFISRPVQLNDKLYHIITGVDVKNMLQVYDLATGKLEREVEITHPVLKENTFFTKRFINDTYIALTATKTGEILVINHKTAIVEDYAKLPNLKEKIPIDNIPQVHQNKVYQLDGEGTLYIFEKEEIISQ</sequence>
<dbReference type="STRING" id="76595.SAMN05660313_02928"/>
<name>A0A1K1QUY1_9FLAO</name>
<accession>A0A1K1QUY1</accession>
<dbReference type="RefSeq" id="WP_072304557.1">
    <property type="nucleotide sequence ID" value="NZ_FPIY01000005.1"/>
</dbReference>
<dbReference type="SUPFAM" id="SSF50998">
    <property type="entry name" value="Quinoprotein alcohol dehydrogenase-like"/>
    <property type="match status" value="1"/>
</dbReference>
<evidence type="ECO:0008006" key="3">
    <source>
        <dbReference type="Google" id="ProtNLM"/>
    </source>
</evidence>
<dbReference type="AlphaFoldDB" id="A0A1K1QUY1"/>
<reference evidence="2" key="1">
    <citation type="submission" date="2016-11" db="EMBL/GenBank/DDBJ databases">
        <authorList>
            <person name="Varghese N."/>
            <person name="Submissions S."/>
        </authorList>
    </citation>
    <scope>NUCLEOTIDE SEQUENCE [LARGE SCALE GENOMIC DNA]</scope>
    <source>
        <strain evidence="2">DSM 24786</strain>
    </source>
</reference>
<dbReference type="EMBL" id="FPIY01000005">
    <property type="protein sequence ID" value="SFW63110.1"/>
    <property type="molecule type" value="Genomic_DNA"/>
</dbReference>
<organism evidence="1 2">
    <name type="scientific">Cellulophaga fucicola</name>
    <dbReference type="NCBI Taxonomy" id="76595"/>
    <lineage>
        <taxon>Bacteria</taxon>
        <taxon>Pseudomonadati</taxon>
        <taxon>Bacteroidota</taxon>
        <taxon>Flavobacteriia</taxon>
        <taxon>Flavobacteriales</taxon>
        <taxon>Flavobacteriaceae</taxon>
        <taxon>Cellulophaga</taxon>
    </lineage>
</organism>